<dbReference type="Proteomes" id="UP001267878">
    <property type="component" value="Unassembled WGS sequence"/>
</dbReference>
<dbReference type="RefSeq" id="WP_310053067.1">
    <property type="nucleotide sequence ID" value="NZ_JAVDVW010000001.1"/>
</dbReference>
<accession>A0ABU1VNM5</accession>
<dbReference type="InterPro" id="IPR027417">
    <property type="entry name" value="P-loop_NTPase"/>
</dbReference>
<sequence length="2128" mass="234916">MTVDLSGARASGAGDEFHELWAIRQALQMLDANSNISALTVEGVLAHDAAGSSEAVWDGVDCCIYRHGDANEAGGTVEIQQLKYSPTAPAKAWTVARLTSAPGGDRAKTLLYKLAKAYVGFTGKQAGPRVARIALVSNQPVADKALATIRSAITESIPTIPGRGKPPKNATDAQRLLWASGLDLATFRKFLAVLEFDCGEHSRVSIDGEILAEVGRWTDAEILETTSKLKTFIRHCMLPEGLRTEITRELILLQFGTSDPAGLFPCVSKIKEVPDAVARSKAKDVVDQLRLNQFLCLQGGAGTGKTTVLQQVRSQLPLGSIMVTFDCYGGGSYLDPSSYRHREEDAYRQIANEVAMALRLPLMLAPSRGRDQAQRFRARIEAAAQALAVIAPSAMLVVAIDAADNSITAAHTHAPPERSFVEDLIRFDKLPSNVRIVLTARPGRVHELGLPLKFANETLEGFTRDETGEYVRRFIAQPDDWLDDFHKLTVGNPRMQSYALAAVAAGEGPHAVLESLRPGGRVLDDLFQDQFDEAIRKSGIQANIELVCAGLIALPRPIPIQALAQALGLNHAQVSEICMDLALSSGLRIDAEHVGFADEDFEHFVREKAIGKLTAVTPTVADYLLSRHASDEYAAMNVASALYAAGRRHDLLHFVMSAPESDAMKRLDPVRRREVETHRLQLAIRVCREAGNPSDAVRYVVLGSEGVRTEKAIQKLLVENPDLSVRFAAATASRLILMDGAQIQKHGAILAHAMEAHARNGDFISSRDAERRLMAWFRNREKVLDTDERASHDYGWNLRAADLSPAIYAKLLEKGAAEAYAALGRVRPAQFRLKVSLDLIARLVADGQIALLKELADVLPARWRAVAFVPIAVAGAEVDLLSLGRSLKYLSTRGITAGKGNRLPGPGDIMEQLLDIYITGCELLAADNAQAKEVLALLAPFVSEEARYKDRLRSSDSAQIDAIFRAHALCACIDPDRIPAGEVFLDQPKEEAKAGRGQDRQHLERLQEMFQRVYAARARVLVGFSSHEADSLGDAIRRLGSDPWRFNNDYEMASLRKRVINSWTVLLARNVAPGIVLEHLSSLHQRWMLDQSDEGSRSYFRLVRYEEIHGDLASALAVAAKECESERIGSEEKSSNLAFLSRLLRYVSEADSRAVFFRSIEVAEELDTEIFDLLMLSERMVSRMGALVPGPSIAADLIEVIRDAIIRFRNDSEAIPLDQAMRALAQVSFPSAMAAATRWHDDGIESLESLLEPVIGVGIKQRLLSVGSALALVGLLRSPDEATVESVLGLATAAGGGRDLLSATEELARDICLDRMEASAAVKVSGDQKSAPWSGELRRRREMQERIRAMDAATSSHEHYSAPAKVVLSRRWSLLELTSGSALGNAIDEERAKHRANREWVQFEEILEHAASQVPPGQREAHLEALLSLDNRFGSSEVVAGLCAAVSEWQPMSPSVDSWCKRRIADVISERLTGFLSYRRWEKPAELERLCVAASLANSDKAQALLQGVEKHAMHLTSSGLLQVAGWVIGCCEPNDVAEVSSWFLSRLSSRIPAGDREVAVLPSRAAPSPQVVAASVFRLLGDVDHRYRWRAAHAVRRLGRFGEASVIDLLVDYLSSDDVPGYRSGEAPFYWLAARLWLTVALTRMTTESPSLVAKHAAKLFSVATDEDLPHVLLRGFARDACVALVEQGLWLPDQDVIATLARINESSLPPVDGDRYRGRGPSVSTRERFSFDTMDTTRYWYESIVDMFDGLTMTEFLDVAEGFIVDGWQAVSPRKWDERPRKQRFESSAYSLHSNGHGSIPLIEPYHTHLEWHAMWCALGALLTTRPLLKSEDDDYSSLAARIRRDQLTEPPTWLADLVTPKPLELSKWAAPNPSVEKWLQSENEAAYLLAVLPQEDDFIVVNSSSDTRSSYFSESVHITSALVSSEASASLLRALQTVDDAWDYYLPTEGHDQEIRDGVFQLTGWLRDRHTDGRIDDNDPFNLGISSVSVEPGTAVLETLDLVVRDAAPRVWTKRGTAAPVLAYEAWGRAIRRDGREEYLGSEVVSSGHALKITRDELHQFLELQDKELIMEVRIERRDERAKRTYNEEEDEKASATFDRVFLFRRDGHIYTTDGRAAAWKSFGS</sequence>
<name>A0ABU1VNM5_9GAMM</name>
<comment type="caution">
    <text evidence="2">The sequence shown here is derived from an EMBL/GenBank/DDBJ whole genome shotgun (WGS) entry which is preliminary data.</text>
</comment>
<dbReference type="EMBL" id="JAVDVW010000001">
    <property type="protein sequence ID" value="MDR7098945.1"/>
    <property type="molecule type" value="Genomic_DNA"/>
</dbReference>
<keyword evidence="3" id="KW-1185">Reference proteome</keyword>
<dbReference type="SUPFAM" id="SSF52540">
    <property type="entry name" value="P-loop containing nucleoside triphosphate hydrolases"/>
    <property type="match status" value="1"/>
</dbReference>
<dbReference type="InterPro" id="IPR049945">
    <property type="entry name" value="AAA_22"/>
</dbReference>
<evidence type="ECO:0000259" key="1">
    <source>
        <dbReference type="Pfam" id="PF13401"/>
    </source>
</evidence>
<evidence type="ECO:0000313" key="2">
    <source>
        <dbReference type="EMBL" id="MDR7098945.1"/>
    </source>
</evidence>
<proteinExistence type="predicted"/>
<organism evidence="2 3">
    <name type="scientific">Agrilutibacter niabensis</name>
    <dbReference type="NCBI Taxonomy" id="380628"/>
    <lineage>
        <taxon>Bacteria</taxon>
        <taxon>Pseudomonadati</taxon>
        <taxon>Pseudomonadota</taxon>
        <taxon>Gammaproteobacteria</taxon>
        <taxon>Lysobacterales</taxon>
        <taxon>Lysobacteraceae</taxon>
        <taxon>Agrilutibacter</taxon>
    </lineage>
</organism>
<evidence type="ECO:0000313" key="3">
    <source>
        <dbReference type="Proteomes" id="UP001267878"/>
    </source>
</evidence>
<dbReference type="Pfam" id="PF13401">
    <property type="entry name" value="AAA_22"/>
    <property type="match status" value="1"/>
</dbReference>
<feature type="domain" description="ORC1/DEAH AAA+ ATPase" evidence="1">
    <location>
        <begin position="292"/>
        <end position="443"/>
    </location>
</feature>
<protein>
    <recommendedName>
        <fullName evidence="1">ORC1/DEAH AAA+ ATPase domain-containing protein</fullName>
    </recommendedName>
</protein>
<gene>
    <name evidence="2" type="ORF">J2X04_001292</name>
</gene>
<reference evidence="2 3" key="1">
    <citation type="submission" date="2023-07" db="EMBL/GenBank/DDBJ databases">
        <title>Sorghum-associated microbial communities from plants grown in Nebraska, USA.</title>
        <authorList>
            <person name="Schachtman D."/>
        </authorList>
    </citation>
    <scope>NUCLEOTIDE SEQUENCE [LARGE SCALE GENOMIC DNA]</scope>
    <source>
        <strain evidence="2 3">BE187</strain>
    </source>
</reference>